<dbReference type="InterPro" id="IPR000182">
    <property type="entry name" value="GNAT_dom"/>
</dbReference>
<dbReference type="EMBL" id="CAEZWQ010000004">
    <property type="protein sequence ID" value="CAB4653733.1"/>
    <property type="molecule type" value="Genomic_DNA"/>
</dbReference>
<reference evidence="3" key="1">
    <citation type="submission" date="2020-05" db="EMBL/GenBank/DDBJ databases">
        <authorList>
            <person name="Chiriac C."/>
            <person name="Salcher M."/>
            <person name="Ghai R."/>
            <person name="Kavagutti S V."/>
        </authorList>
    </citation>
    <scope>NUCLEOTIDE SEQUENCE</scope>
</reference>
<dbReference type="InterPro" id="IPR016181">
    <property type="entry name" value="Acyl_CoA_acyltransferase"/>
</dbReference>
<dbReference type="Pfam" id="PF13302">
    <property type="entry name" value="Acetyltransf_3"/>
    <property type="match status" value="1"/>
</dbReference>
<evidence type="ECO:0000259" key="1">
    <source>
        <dbReference type="PROSITE" id="PS51186"/>
    </source>
</evidence>
<name>A0A6J6KZ87_9ZZZZ</name>
<feature type="domain" description="N-acetyltransferase" evidence="1">
    <location>
        <begin position="16"/>
        <end position="185"/>
    </location>
</feature>
<dbReference type="PANTHER" id="PTHR43441">
    <property type="entry name" value="RIBOSOMAL-PROTEIN-SERINE ACETYLTRANSFERASE"/>
    <property type="match status" value="1"/>
</dbReference>
<dbReference type="EMBL" id="CAEZUG010000008">
    <property type="protein sequence ID" value="CAB4586371.1"/>
    <property type="molecule type" value="Genomic_DNA"/>
</dbReference>
<dbReference type="PROSITE" id="PS51186">
    <property type="entry name" value="GNAT"/>
    <property type="match status" value="1"/>
</dbReference>
<proteinExistence type="predicted"/>
<accession>A0A6J6KZ87</accession>
<dbReference type="GO" id="GO:0008999">
    <property type="term" value="F:protein-N-terminal-alanine acetyltransferase activity"/>
    <property type="evidence" value="ECO:0007669"/>
    <property type="project" value="TreeGrafter"/>
</dbReference>
<organism evidence="3">
    <name type="scientific">freshwater metagenome</name>
    <dbReference type="NCBI Taxonomy" id="449393"/>
    <lineage>
        <taxon>unclassified sequences</taxon>
        <taxon>metagenomes</taxon>
        <taxon>ecological metagenomes</taxon>
    </lineage>
</organism>
<protein>
    <submittedName>
        <fullName evidence="3">Unannotated protein</fullName>
    </submittedName>
</protein>
<evidence type="ECO:0000313" key="3">
    <source>
        <dbReference type="EMBL" id="CAB4653733.1"/>
    </source>
</evidence>
<gene>
    <name evidence="2" type="ORF">UFOPK1795_00276</name>
    <name evidence="3" type="ORF">UFOPK2275_00093</name>
</gene>
<dbReference type="GO" id="GO:1990189">
    <property type="term" value="F:protein N-terminal-serine acetyltransferase activity"/>
    <property type="evidence" value="ECO:0007669"/>
    <property type="project" value="TreeGrafter"/>
</dbReference>
<dbReference type="Gene3D" id="3.40.630.30">
    <property type="match status" value="1"/>
</dbReference>
<dbReference type="InterPro" id="IPR051908">
    <property type="entry name" value="Ribosomal_N-acetyltransferase"/>
</dbReference>
<evidence type="ECO:0000313" key="2">
    <source>
        <dbReference type="EMBL" id="CAB4586371.1"/>
    </source>
</evidence>
<sequence>MIWWPTEVPTLSYGLITLRPLAEKDIPDIYNSCQDPVIPKFTRVPFDYTLAHAEFFVREKTPKSLIEKTELAFAIEYGNGEDKKFAGVISFHSMDLPDLVAELGYWINADSRGKNIGTTAARMLTNFGFESMGFERIEALVDVENIASKKLLASAGYTLEGVLRKKSRRYDGSQIDMVLYSVIRDEWQGL</sequence>
<dbReference type="AlphaFoldDB" id="A0A6J6KZ87"/>
<dbReference type="GO" id="GO:0005737">
    <property type="term" value="C:cytoplasm"/>
    <property type="evidence" value="ECO:0007669"/>
    <property type="project" value="TreeGrafter"/>
</dbReference>
<dbReference type="PANTHER" id="PTHR43441:SF2">
    <property type="entry name" value="FAMILY ACETYLTRANSFERASE, PUTATIVE (AFU_ORTHOLOGUE AFUA_7G00850)-RELATED"/>
    <property type="match status" value="1"/>
</dbReference>
<dbReference type="SUPFAM" id="SSF55729">
    <property type="entry name" value="Acyl-CoA N-acyltransferases (Nat)"/>
    <property type="match status" value="1"/>
</dbReference>